<evidence type="ECO:0000256" key="3">
    <source>
        <dbReference type="SAM" id="Phobius"/>
    </source>
</evidence>
<keyword evidence="6" id="KW-1185">Reference proteome</keyword>
<feature type="transmembrane region" description="Helical" evidence="3">
    <location>
        <begin position="9"/>
        <end position="33"/>
    </location>
</feature>
<dbReference type="AlphaFoldDB" id="A0A1V4IHH6"/>
<keyword evidence="3" id="KW-0812">Transmembrane</keyword>
<dbReference type="PANTHER" id="PTHR35788">
    <property type="entry name" value="EXPORTED PROTEIN-RELATED"/>
    <property type="match status" value="1"/>
</dbReference>
<keyword evidence="1" id="KW-0732">Signal</keyword>
<reference evidence="5 6" key="1">
    <citation type="submission" date="2017-03" db="EMBL/GenBank/DDBJ databases">
        <title>Genome sequence of Clostridium oryzae DSM 28571.</title>
        <authorList>
            <person name="Poehlein A."/>
            <person name="Daniel R."/>
        </authorList>
    </citation>
    <scope>NUCLEOTIDE SEQUENCE [LARGE SCALE GENOMIC DNA]</scope>
    <source>
        <strain evidence="5 6">DSM 28571</strain>
    </source>
</reference>
<evidence type="ECO:0000313" key="5">
    <source>
        <dbReference type="EMBL" id="OPJ59379.1"/>
    </source>
</evidence>
<dbReference type="Pfam" id="PF07501">
    <property type="entry name" value="G5"/>
    <property type="match status" value="1"/>
</dbReference>
<comment type="caution">
    <text evidence="5">The sequence shown here is derived from an EMBL/GenBank/DDBJ whole genome shotgun (WGS) entry which is preliminary data.</text>
</comment>
<proteinExistence type="predicted"/>
<evidence type="ECO:0000259" key="4">
    <source>
        <dbReference type="PROSITE" id="PS51109"/>
    </source>
</evidence>
<dbReference type="STRING" id="1450648.CLORY_33070"/>
<dbReference type="Gene3D" id="2.20.230.10">
    <property type="entry name" value="Resuscitation-promoting factor rpfb"/>
    <property type="match status" value="1"/>
</dbReference>
<dbReference type="Pfam" id="PF04294">
    <property type="entry name" value="VanW"/>
    <property type="match status" value="1"/>
</dbReference>
<keyword evidence="3" id="KW-1133">Transmembrane helix</keyword>
<sequence>MGKKAKQKIIFVVVVVVLLAIIGIISGYTAYAFNYAKKWNNKIYPGVKIENIDLGGKTLEEAKKAVEEKYSKGVLEKKITVNADGKQYTLNYGKLNARYNIDETVNKAYAFGKNYSMMKRYFTIKKSSEKKYFLKFNYDKEYIDEFIKMVQQNVDKHPTDAKLEMVSPGKFKIAADVKGYKLDTVKLKKDIIKSINGKLGENLTVATKVDKVESEKTRELLESVNSKIASYSTSYYTSTPGRVNNIERATASINGTLLMPGETFSFNDTVGERTAARGYQEAGVIINNKLESGLGGGICQVSTTLYNAMLKTPIVSKERMHHSLPSHYVGLGFDATVDWGRLDYKFTNTLEYPIYIQGYNKNRVVYFNIYSNSSIKQKTYKLVNDVYATIPASTQTVKDPTLKKGEKQTVRASSDGHRVRIYRITYENGKQIDKKLLYTDFYRPIDGIVKVGTKEDPKKENKEKKDKDKDKKTDTKKDTQEDTKKNAKKTDN</sequence>
<dbReference type="InterPro" id="IPR011098">
    <property type="entry name" value="G5_dom"/>
</dbReference>
<dbReference type="RefSeq" id="WP_079426519.1">
    <property type="nucleotide sequence ID" value="NZ_MZGV01000045.1"/>
</dbReference>
<organism evidence="5 6">
    <name type="scientific">Clostridium oryzae</name>
    <dbReference type="NCBI Taxonomy" id="1450648"/>
    <lineage>
        <taxon>Bacteria</taxon>
        <taxon>Bacillati</taxon>
        <taxon>Bacillota</taxon>
        <taxon>Clostridia</taxon>
        <taxon>Eubacteriales</taxon>
        <taxon>Clostridiaceae</taxon>
        <taxon>Clostridium</taxon>
    </lineage>
</organism>
<evidence type="ECO:0000256" key="2">
    <source>
        <dbReference type="SAM" id="MobiDB-lite"/>
    </source>
</evidence>
<dbReference type="OrthoDB" id="9797191at2"/>
<gene>
    <name evidence="5" type="primary">vanW_3</name>
    <name evidence="5" type="ORF">CLORY_33070</name>
</gene>
<evidence type="ECO:0000256" key="1">
    <source>
        <dbReference type="ARBA" id="ARBA00022729"/>
    </source>
</evidence>
<feature type="region of interest" description="Disordered" evidence="2">
    <location>
        <begin position="452"/>
        <end position="492"/>
    </location>
</feature>
<dbReference type="PANTHER" id="PTHR35788:SF1">
    <property type="entry name" value="EXPORTED PROTEIN"/>
    <property type="match status" value="1"/>
</dbReference>
<dbReference type="Pfam" id="PF12229">
    <property type="entry name" value="PG_binding_4"/>
    <property type="match status" value="1"/>
</dbReference>
<dbReference type="PROSITE" id="PS51109">
    <property type="entry name" value="G5"/>
    <property type="match status" value="1"/>
</dbReference>
<accession>A0A1V4IHH6</accession>
<dbReference type="Proteomes" id="UP000190080">
    <property type="component" value="Unassembled WGS sequence"/>
</dbReference>
<dbReference type="EMBL" id="MZGV01000045">
    <property type="protein sequence ID" value="OPJ59379.1"/>
    <property type="molecule type" value="Genomic_DNA"/>
</dbReference>
<name>A0A1V4IHH6_9CLOT</name>
<feature type="domain" description="G5" evidence="4">
    <location>
        <begin position="376"/>
        <end position="455"/>
    </location>
</feature>
<dbReference type="SMART" id="SM01208">
    <property type="entry name" value="G5"/>
    <property type="match status" value="1"/>
</dbReference>
<dbReference type="InterPro" id="IPR022029">
    <property type="entry name" value="YoaR-like_PG-bd"/>
</dbReference>
<protein>
    <submittedName>
        <fullName evidence="5">Vancomycin B-type resistance protein VanW</fullName>
    </submittedName>
</protein>
<dbReference type="InterPro" id="IPR052913">
    <property type="entry name" value="Glycopeptide_resist_protein"/>
</dbReference>
<evidence type="ECO:0000313" key="6">
    <source>
        <dbReference type="Proteomes" id="UP000190080"/>
    </source>
</evidence>
<dbReference type="InterPro" id="IPR007391">
    <property type="entry name" value="Vancomycin_resist_VanW"/>
</dbReference>
<keyword evidence="3" id="KW-0472">Membrane</keyword>